<evidence type="ECO:0000259" key="1">
    <source>
        <dbReference type="PROSITE" id="PS51186"/>
    </source>
</evidence>
<dbReference type="Pfam" id="PF00583">
    <property type="entry name" value="Acetyltransf_1"/>
    <property type="match status" value="1"/>
</dbReference>
<reference evidence="2 3" key="1">
    <citation type="submission" date="2018-06" db="EMBL/GenBank/DDBJ databases">
        <title>Genomic Encyclopedia of Archaeal and Bacterial Type Strains, Phase II (KMG-II): from individual species to whole genera.</title>
        <authorList>
            <person name="Goeker M."/>
        </authorList>
    </citation>
    <scope>NUCLEOTIDE SEQUENCE [LARGE SCALE GENOMIC DNA]</scope>
    <source>
        <strain evidence="2 3">DSM 27372</strain>
    </source>
</reference>
<evidence type="ECO:0000313" key="3">
    <source>
        <dbReference type="Proteomes" id="UP000248198"/>
    </source>
</evidence>
<dbReference type="PANTHER" id="PTHR42791:SF1">
    <property type="entry name" value="N-ACETYLTRANSFERASE DOMAIN-CONTAINING PROTEIN"/>
    <property type="match status" value="1"/>
</dbReference>
<evidence type="ECO:0000313" key="2">
    <source>
        <dbReference type="EMBL" id="PYF74570.1"/>
    </source>
</evidence>
<dbReference type="PROSITE" id="PS51186">
    <property type="entry name" value="GNAT"/>
    <property type="match status" value="1"/>
</dbReference>
<dbReference type="AlphaFoldDB" id="A0A318UGF7"/>
<dbReference type="InterPro" id="IPR052523">
    <property type="entry name" value="Trichothecene_AcTrans"/>
</dbReference>
<accession>A0A318UGF7</accession>
<dbReference type="RefSeq" id="WP_110829253.1">
    <property type="nucleotide sequence ID" value="NZ_QKLU01000003.1"/>
</dbReference>
<dbReference type="InterPro" id="IPR000182">
    <property type="entry name" value="GNAT_dom"/>
</dbReference>
<sequence>MASKTEHKRKVVEILLLAFEQNKSVNYICCDDALRYTRIRLLMEYAYKVCNRYGKIFLSEDENACALVLFPDKRNSTFKSLFWDIKLAFQVIGLDNISKILKREKEIKKYHPVMPFYYLWFIGVHPYRQGMGKGSSMLQTVLADAKQMGRPVYLETSTLENLPWYKRFGFTIYAEMDFGYRFFLLKNNTPANE</sequence>
<dbReference type="GO" id="GO:0016747">
    <property type="term" value="F:acyltransferase activity, transferring groups other than amino-acyl groups"/>
    <property type="evidence" value="ECO:0007669"/>
    <property type="project" value="InterPro"/>
</dbReference>
<dbReference type="Gene3D" id="3.40.630.30">
    <property type="match status" value="1"/>
</dbReference>
<dbReference type="OrthoDB" id="1452841at2"/>
<dbReference type="PANTHER" id="PTHR42791">
    <property type="entry name" value="GNAT FAMILY ACETYLTRANSFERASE"/>
    <property type="match status" value="1"/>
</dbReference>
<keyword evidence="2" id="KW-0808">Transferase</keyword>
<keyword evidence="3" id="KW-1185">Reference proteome</keyword>
<name>A0A318UGF7_9SPHI</name>
<dbReference type="SUPFAM" id="SSF55729">
    <property type="entry name" value="Acyl-CoA N-acyltransferases (Nat)"/>
    <property type="match status" value="1"/>
</dbReference>
<dbReference type="EMBL" id="QKLU01000003">
    <property type="protein sequence ID" value="PYF74570.1"/>
    <property type="molecule type" value="Genomic_DNA"/>
</dbReference>
<comment type="caution">
    <text evidence="2">The sequence shown here is derived from an EMBL/GenBank/DDBJ whole genome shotgun (WGS) entry which is preliminary data.</text>
</comment>
<dbReference type="InterPro" id="IPR016181">
    <property type="entry name" value="Acyl_CoA_acyltransferase"/>
</dbReference>
<feature type="domain" description="N-acetyltransferase" evidence="1">
    <location>
        <begin position="37"/>
        <end position="190"/>
    </location>
</feature>
<dbReference type="CDD" id="cd04301">
    <property type="entry name" value="NAT_SF"/>
    <property type="match status" value="1"/>
</dbReference>
<gene>
    <name evidence="2" type="ORF">B0O44_10315</name>
</gene>
<proteinExistence type="predicted"/>
<dbReference type="Proteomes" id="UP000248198">
    <property type="component" value="Unassembled WGS sequence"/>
</dbReference>
<protein>
    <submittedName>
        <fullName evidence="2">Acetyltransferase (GNAT) family protein</fullName>
    </submittedName>
</protein>
<organism evidence="2 3">
    <name type="scientific">Pedobacter nutrimenti</name>
    <dbReference type="NCBI Taxonomy" id="1241337"/>
    <lineage>
        <taxon>Bacteria</taxon>
        <taxon>Pseudomonadati</taxon>
        <taxon>Bacteroidota</taxon>
        <taxon>Sphingobacteriia</taxon>
        <taxon>Sphingobacteriales</taxon>
        <taxon>Sphingobacteriaceae</taxon>
        <taxon>Pedobacter</taxon>
    </lineage>
</organism>